<feature type="transmembrane region" description="Helical" evidence="7">
    <location>
        <begin position="12"/>
        <end position="35"/>
    </location>
</feature>
<sequence length="294" mass="33477">MKKIGMRNIKTAIAVFICIITLGFSKFNFPFYACIAAIITMDKTIYNSFKIGKNRTIGTTIGALVGLVFALLMPNNNFLIPLCMAIGISLTIYLCNTLGYKKSITIACIVFIAITGNLKGTSPLHYATNRLFETVLGIIIAVIVNYLVFPPNLKKQIFESSNKIHKDLLLLCGENFYNENAKNLEELYNHIKTLESSIAAYEDEYKISTDNLNLNKYKNSITLFYKLHTHLMIVEEMKNSVPLKDTLYKELHNLTSLQFKEILEIKNNDLVFVFNYHMEKVKDILNNLNNISML</sequence>
<protein>
    <submittedName>
        <fullName evidence="8">Uncharacterized membrane protein YgaE (UPF0421/DUF939 family)</fullName>
    </submittedName>
</protein>
<evidence type="ECO:0000313" key="8">
    <source>
        <dbReference type="EMBL" id="MDQ0479848.1"/>
    </source>
</evidence>
<feature type="transmembrane region" description="Helical" evidence="7">
    <location>
        <begin position="56"/>
        <end position="72"/>
    </location>
</feature>
<feature type="transmembrane region" description="Helical" evidence="7">
    <location>
        <begin position="131"/>
        <end position="149"/>
    </location>
</feature>
<organism evidence="8 9">
    <name type="scientific">Hathewaya limosa</name>
    <name type="common">Clostridium limosum</name>
    <dbReference type="NCBI Taxonomy" id="1536"/>
    <lineage>
        <taxon>Bacteria</taxon>
        <taxon>Bacillati</taxon>
        <taxon>Bacillota</taxon>
        <taxon>Clostridia</taxon>
        <taxon>Eubacteriales</taxon>
        <taxon>Clostridiaceae</taxon>
        <taxon>Hathewaya</taxon>
    </lineage>
</organism>
<dbReference type="Proteomes" id="UP001224418">
    <property type="component" value="Unassembled WGS sequence"/>
</dbReference>
<evidence type="ECO:0000256" key="1">
    <source>
        <dbReference type="ARBA" id="ARBA00004651"/>
    </source>
</evidence>
<feature type="coiled-coil region" evidence="6">
    <location>
        <begin position="184"/>
        <end position="211"/>
    </location>
</feature>
<comment type="subcellular location">
    <subcellularLocation>
        <location evidence="1">Cell membrane</location>
        <topology evidence="1">Multi-pass membrane protein</topology>
    </subcellularLocation>
</comment>
<name>A0ABU0JS06_HATLI</name>
<dbReference type="PANTHER" id="PTHR30509">
    <property type="entry name" value="P-HYDROXYBENZOIC ACID EFFLUX PUMP SUBUNIT-RELATED"/>
    <property type="match status" value="1"/>
</dbReference>
<accession>A0ABU0JS06</accession>
<evidence type="ECO:0000256" key="4">
    <source>
        <dbReference type="ARBA" id="ARBA00022989"/>
    </source>
</evidence>
<dbReference type="EMBL" id="JAUSWN010000012">
    <property type="protein sequence ID" value="MDQ0479848.1"/>
    <property type="molecule type" value="Genomic_DNA"/>
</dbReference>
<gene>
    <name evidence="8" type="ORF">QOZ93_001590</name>
</gene>
<evidence type="ECO:0000256" key="7">
    <source>
        <dbReference type="SAM" id="Phobius"/>
    </source>
</evidence>
<feature type="transmembrane region" description="Helical" evidence="7">
    <location>
        <begin position="103"/>
        <end position="119"/>
    </location>
</feature>
<evidence type="ECO:0000256" key="6">
    <source>
        <dbReference type="SAM" id="Coils"/>
    </source>
</evidence>
<keyword evidence="5 7" id="KW-0472">Membrane</keyword>
<dbReference type="PANTHER" id="PTHR30509:SF9">
    <property type="entry name" value="MULTIDRUG RESISTANCE PROTEIN MDTO"/>
    <property type="match status" value="1"/>
</dbReference>
<evidence type="ECO:0000313" key="9">
    <source>
        <dbReference type="Proteomes" id="UP001224418"/>
    </source>
</evidence>
<evidence type="ECO:0000256" key="3">
    <source>
        <dbReference type="ARBA" id="ARBA00022692"/>
    </source>
</evidence>
<dbReference type="Pfam" id="PF06081">
    <property type="entry name" value="ArAE_1"/>
    <property type="match status" value="1"/>
</dbReference>
<dbReference type="RefSeq" id="WP_111943407.1">
    <property type="nucleotide sequence ID" value="NZ_BAAACJ010000037.1"/>
</dbReference>
<reference evidence="8 9" key="1">
    <citation type="submission" date="2023-07" db="EMBL/GenBank/DDBJ databases">
        <title>Genomic Encyclopedia of Type Strains, Phase IV (KMG-IV): sequencing the most valuable type-strain genomes for metagenomic binning, comparative biology and taxonomic classification.</title>
        <authorList>
            <person name="Goeker M."/>
        </authorList>
    </citation>
    <scope>NUCLEOTIDE SEQUENCE [LARGE SCALE GENOMIC DNA]</scope>
    <source>
        <strain evidence="8 9">DSM 1400</strain>
    </source>
</reference>
<evidence type="ECO:0000256" key="2">
    <source>
        <dbReference type="ARBA" id="ARBA00022475"/>
    </source>
</evidence>
<keyword evidence="3 7" id="KW-0812">Transmembrane</keyword>
<evidence type="ECO:0000256" key="5">
    <source>
        <dbReference type="ARBA" id="ARBA00023136"/>
    </source>
</evidence>
<dbReference type="InterPro" id="IPR010343">
    <property type="entry name" value="ArAE_1"/>
</dbReference>
<keyword evidence="9" id="KW-1185">Reference proteome</keyword>
<comment type="caution">
    <text evidence="8">The sequence shown here is derived from an EMBL/GenBank/DDBJ whole genome shotgun (WGS) entry which is preliminary data.</text>
</comment>
<proteinExistence type="predicted"/>
<keyword evidence="6" id="KW-0175">Coiled coil</keyword>
<keyword evidence="2" id="KW-1003">Cell membrane</keyword>
<feature type="transmembrane region" description="Helical" evidence="7">
    <location>
        <begin position="78"/>
        <end position="96"/>
    </location>
</feature>
<keyword evidence="4 7" id="KW-1133">Transmembrane helix</keyword>